<evidence type="ECO:0000256" key="1">
    <source>
        <dbReference type="ARBA" id="ARBA00004141"/>
    </source>
</evidence>
<dbReference type="OrthoDB" id="10062876at2759"/>
<dbReference type="InterPro" id="IPR004841">
    <property type="entry name" value="AA-permease/SLC12A_dom"/>
</dbReference>
<feature type="region of interest" description="Disordered" evidence="7">
    <location>
        <begin position="1"/>
        <end position="28"/>
    </location>
</feature>
<feature type="transmembrane region" description="Helical" evidence="8">
    <location>
        <begin position="284"/>
        <end position="303"/>
    </location>
</feature>
<dbReference type="PANTHER" id="PTHR43341">
    <property type="entry name" value="AMINO ACID PERMEASE"/>
    <property type="match status" value="1"/>
</dbReference>
<dbReference type="GO" id="GO:0015171">
    <property type="term" value="F:amino acid transmembrane transporter activity"/>
    <property type="evidence" value="ECO:0007669"/>
    <property type="project" value="TreeGrafter"/>
</dbReference>
<keyword evidence="6 8" id="KW-0472">Membrane</keyword>
<dbReference type="GO" id="GO:0016020">
    <property type="term" value="C:membrane"/>
    <property type="evidence" value="ECO:0007669"/>
    <property type="project" value="UniProtKB-SubCell"/>
</dbReference>
<gene>
    <name evidence="10" type="ORF">MPDQ_003657</name>
</gene>
<dbReference type="InterPro" id="IPR050524">
    <property type="entry name" value="APC_YAT"/>
</dbReference>
<keyword evidence="4" id="KW-0029">Amino-acid transport</keyword>
<evidence type="ECO:0000256" key="3">
    <source>
        <dbReference type="ARBA" id="ARBA00022692"/>
    </source>
</evidence>
<name>A0A507R3L3_MONPU</name>
<evidence type="ECO:0000256" key="2">
    <source>
        <dbReference type="ARBA" id="ARBA00022448"/>
    </source>
</evidence>
<keyword evidence="5 8" id="KW-1133">Transmembrane helix</keyword>
<evidence type="ECO:0000256" key="8">
    <source>
        <dbReference type="SAM" id="Phobius"/>
    </source>
</evidence>
<keyword evidence="11" id="KW-1185">Reference proteome</keyword>
<keyword evidence="2" id="KW-0813">Transport</keyword>
<sequence length="571" mass="63187">MGPLTADPKATTEVDTISDYEPKSAVADEEPVDCSNGEIIQSPEALQRRLTPRQIQFIAIGGSIGTALFVTIGYALMRGAGSLLVAFTLHSLMMAQVNNALAEMTVFMPVSAAFVQHAATWVDSAWGFMAGWNFFLYEGLNIPFEITAMNMVLTFWRDDIPAAAVISACLVLYAVTNLLAVRFYGEAEFWLSGGKLLLIIILFFFAFITMVGGNPQHDAYGFRNWNKPSPFVEYLSTGDLGRFQGFLSALWQDAFTIVGPEYLAAVAGEAQRPRKTMKAAFKSVYWRFGIFFIGGALCVGIVLPANDPTLLRILGSNQSGSGAASPYVIAMTNMQIDVLPHIVNALLLTSIYSAGNTYVYTSSRSLYSLAQHGHAPKFLRKCTKNGVPIYCLAVSLAFACLAYMELGHGSATVLNWLINLITGGTLVSYLVMCVNYLFFYRALKAQGHSRDALPYRGYFQPWGTWVALIWLIGIEVFYGYEVFLHGQWDVGTFFTHYTMIFLAICIFFVWKIGKRTRFVRPEEADLVWARPAVDAHEAMMGEEDCAGLHRQVMQVFQIRGAKGRSSGRSQV</sequence>
<evidence type="ECO:0000256" key="5">
    <source>
        <dbReference type="ARBA" id="ARBA00022989"/>
    </source>
</evidence>
<evidence type="ECO:0000259" key="9">
    <source>
        <dbReference type="Pfam" id="PF00324"/>
    </source>
</evidence>
<proteinExistence type="predicted"/>
<comment type="subcellular location">
    <subcellularLocation>
        <location evidence="1">Membrane</location>
        <topology evidence="1">Multi-pass membrane protein</topology>
    </subcellularLocation>
</comment>
<evidence type="ECO:0000313" key="11">
    <source>
        <dbReference type="Proteomes" id="UP000319663"/>
    </source>
</evidence>
<dbReference type="PANTHER" id="PTHR43341:SF6">
    <property type="entry name" value="AMINO ACID TRANSPORTER (EUROFUNG)"/>
    <property type="match status" value="1"/>
</dbReference>
<dbReference type="Proteomes" id="UP000319663">
    <property type="component" value="Unassembled WGS sequence"/>
</dbReference>
<feature type="transmembrane region" description="Helical" evidence="8">
    <location>
        <begin position="490"/>
        <end position="510"/>
    </location>
</feature>
<accession>A0A507R3L3</accession>
<evidence type="ECO:0000256" key="4">
    <source>
        <dbReference type="ARBA" id="ARBA00022970"/>
    </source>
</evidence>
<dbReference type="FunFam" id="1.20.1740.10:FF:000006">
    <property type="entry name" value="General amino acid permease"/>
    <property type="match status" value="1"/>
</dbReference>
<feature type="transmembrane region" description="Helical" evidence="8">
    <location>
        <begin position="196"/>
        <end position="213"/>
    </location>
</feature>
<feature type="transmembrane region" description="Helical" evidence="8">
    <location>
        <begin position="387"/>
        <end position="404"/>
    </location>
</feature>
<dbReference type="Pfam" id="PF00324">
    <property type="entry name" value="AA_permease"/>
    <property type="match status" value="1"/>
</dbReference>
<dbReference type="Gene3D" id="1.20.1740.10">
    <property type="entry name" value="Amino acid/polyamine transporter I"/>
    <property type="match status" value="1"/>
</dbReference>
<feature type="transmembrane region" description="Helical" evidence="8">
    <location>
        <begin position="57"/>
        <end position="77"/>
    </location>
</feature>
<feature type="domain" description="Amino acid permease/ SLC12A" evidence="9">
    <location>
        <begin position="55"/>
        <end position="518"/>
    </location>
</feature>
<organism evidence="10 11">
    <name type="scientific">Monascus purpureus</name>
    <name type="common">Red mold</name>
    <name type="synonym">Monascus anka</name>
    <dbReference type="NCBI Taxonomy" id="5098"/>
    <lineage>
        <taxon>Eukaryota</taxon>
        <taxon>Fungi</taxon>
        <taxon>Dikarya</taxon>
        <taxon>Ascomycota</taxon>
        <taxon>Pezizomycotina</taxon>
        <taxon>Eurotiomycetes</taxon>
        <taxon>Eurotiomycetidae</taxon>
        <taxon>Eurotiales</taxon>
        <taxon>Aspergillaceae</taxon>
        <taxon>Monascus</taxon>
    </lineage>
</organism>
<feature type="transmembrane region" description="Helical" evidence="8">
    <location>
        <begin position="459"/>
        <end position="478"/>
    </location>
</feature>
<evidence type="ECO:0000256" key="7">
    <source>
        <dbReference type="SAM" id="MobiDB-lite"/>
    </source>
</evidence>
<evidence type="ECO:0000313" key="10">
    <source>
        <dbReference type="EMBL" id="TQB75111.1"/>
    </source>
</evidence>
<evidence type="ECO:0000256" key="6">
    <source>
        <dbReference type="ARBA" id="ARBA00023136"/>
    </source>
</evidence>
<dbReference type="EMBL" id="VIFY01000023">
    <property type="protein sequence ID" value="TQB75111.1"/>
    <property type="molecule type" value="Genomic_DNA"/>
</dbReference>
<reference evidence="10 11" key="1">
    <citation type="submission" date="2019-06" db="EMBL/GenBank/DDBJ databases">
        <title>Wine fermentation using esterase from Monascus purpureus.</title>
        <authorList>
            <person name="Geng C."/>
            <person name="Zhang Y."/>
        </authorList>
    </citation>
    <scope>NUCLEOTIDE SEQUENCE [LARGE SCALE GENOMIC DNA]</scope>
    <source>
        <strain evidence="10">HQ1</strain>
    </source>
</reference>
<dbReference type="PIRSF" id="PIRSF006060">
    <property type="entry name" value="AA_transporter"/>
    <property type="match status" value="1"/>
</dbReference>
<dbReference type="STRING" id="5098.A0A507R3L3"/>
<keyword evidence="3 8" id="KW-0812">Transmembrane</keyword>
<comment type="caution">
    <text evidence="10">The sequence shown here is derived from an EMBL/GenBank/DDBJ whole genome shotgun (WGS) entry which is preliminary data.</text>
</comment>
<feature type="transmembrane region" description="Helical" evidence="8">
    <location>
        <begin position="160"/>
        <end position="184"/>
    </location>
</feature>
<feature type="transmembrane region" description="Helical" evidence="8">
    <location>
        <begin position="416"/>
        <end position="438"/>
    </location>
</feature>
<dbReference type="AlphaFoldDB" id="A0A507R3L3"/>
<protein>
    <recommendedName>
        <fullName evidence="9">Amino acid permease/ SLC12A domain-containing protein</fullName>
    </recommendedName>
</protein>